<keyword evidence="3" id="KW-1185">Reference proteome</keyword>
<feature type="domain" description="Glycoside hydrolase family 5 C-terminal" evidence="1">
    <location>
        <begin position="48"/>
        <end position="108"/>
    </location>
</feature>
<proteinExistence type="predicted"/>
<dbReference type="RefSeq" id="WP_379932448.1">
    <property type="nucleotide sequence ID" value="NZ_JBHTHY010000003.1"/>
</dbReference>
<dbReference type="Proteomes" id="UP001597012">
    <property type="component" value="Unassembled WGS sequence"/>
</dbReference>
<comment type="caution">
    <text evidence="2">The sequence shown here is derived from an EMBL/GenBank/DDBJ whole genome shotgun (WGS) entry which is preliminary data.</text>
</comment>
<dbReference type="InterPro" id="IPR013780">
    <property type="entry name" value="Glyco_hydro_b"/>
</dbReference>
<dbReference type="Pfam" id="PF18564">
    <property type="entry name" value="Glyco_hydro_5_C"/>
    <property type="match status" value="1"/>
</dbReference>
<protein>
    <recommendedName>
        <fullName evidence="1">Glycoside hydrolase family 5 C-terminal domain-containing protein</fullName>
    </recommendedName>
</protein>
<organism evidence="2 3">
    <name type="scientific">Maribacter chungangensis</name>
    <dbReference type="NCBI Taxonomy" id="1069117"/>
    <lineage>
        <taxon>Bacteria</taxon>
        <taxon>Pseudomonadati</taxon>
        <taxon>Bacteroidota</taxon>
        <taxon>Flavobacteriia</taxon>
        <taxon>Flavobacteriales</taxon>
        <taxon>Flavobacteriaceae</taxon>
        <taxon>Maribacter</taxon>
    </lineage>
</organism>
<reference evidence="3" key="1">
    <citation type="journal article" date="2019" name="Int. J. Syst. Evol. Microbiol.">
        <title>The Global Catalogue of Microorganisms (GCM) 10K type strain sequencing project: providing services to taxonomists for standard genome sequencing and annotation.</title>
        <authorList>
            <consortium name="The Broad Institute Genomics Platform"/>
            <consortium name="The Broad Institute Genome Sequencing Center for Infectious Disease"/>
            <person name="Wu L."/>
            <person name="Ma J."/>
        </authorList>
    </citation>
    <scope>NUCLEOTIDE SEQUENCE [LARGE SCALE GENOMIC DNA]</scope>
    <source>
        <strain evidence="3">CCUG 61948</strain>
    </source>
</reference>
<accession>A0ABW3B0C7</accession>
<evidence type="ECO:0000259" key="1">
    <source>
        <dbReference type="Pfam" id="PF18564"/>
    </source>
</evidence>
<dbReference type="Gene3D" id="2.60.40.1180">
    <property type="entry name" value="Golgi alpha-mannosidase II"/>
    <property type="match status" value="1"/>
</dbReference>
<evidence type="ECO:0000313" key="2">
    <source>
        <dbReference type="EMBL" id="MFD0796587.1"/>
    </source>
</evidence>
<name>A0ABW3B0C7_9FLAO</name>
<evidence type="ECO:0000313" key="3">
    <source>
        <dbReference type="Proteomes" id="UP001597012"/>
    </source>
</evidence>
<sequence>MGSIKAWFLGNRTMQDFLPGGPSTWAIFSDEKAAGTVERKYITDIIARPYPQTIAGDIHSFLFNHATRSLDLKIRPDNTKGASTIFIGANRHYPDGFSILIDDDVVMYRNPLKNVGLEIYKLPKNVNPKDFIWDEYTQRLTILKWPENRTDLHIQVVPGIRDFDISENNPD</sequence>
<gene>
    <name evidence="2" type="ORF">ACFQZJ_03880</name>
</gene>
<dbReference type="EMBL" id="JBHTHY010000003">
    <property type="protein sequence ID" value="MFD0796587.1"/>
    <property type="molecule type" value="Genomic_DNA"/>
</dbReference>
<dbReference type="InterPro" id="IPR041036">
    <property type="entry name" value="GH5_C"/>
</dbReference>